<dbReference type="KEGG" id="mmec:FIU01_07210"/>
<dbReference type="GO" id="GO:0008564">
    <property type="term" value="F:protein-exporting ATPase activity"/>
    <property type="evidence" value="ECO:0007669"/>
    <property type="project" value="UniProtKB-EC"/>
</dbReference>
<evidence type="ECO:0000256" key="15">
    <source>
        <dbReference type="ARBA" id="ARBA00023310"/>
    </source>
</evidence>
<keyword evidence="15" id="KW-0066">ATP synthesis</keyword>
<dbReference type="SUPFAM" id="SSF52540">
    <property type="entry name" value="P-loop containing nucleoside triphosphate hydrolases"/>
    <property type="match status" value="1"/>
</dbReference>
<keyword evidence="7" id="KW-0547">Nucleotide-binding</keyword>
<dbReference type="InterPro" id="IPR000194">
    <property type="entry name" value="ATPase_F1/V1/A1_a/bsu_nucl-bd"/>
</dbReference>
<evidence type="ECO:0000256" key="12">
    <source>
        <dbReference type="ARBA" id="ARBA00022967"/>
    </source>
</evidence>
<keyword evidence="19" id="KW-1185">Reference proteome</keyword>
<dbReference type="OrthoDB" id="9803053at2"/>
<organism evidence="18 19">
    <name type="scientific">Methylophilus medardicus</name>
    <dbReference type="NCBI Taxonomy" id="2588534"/>
    <lineage>
        <taxon>Bacteria</taxon>
        <taxon>Pseudomonadati</taxon>
        <taxon>Pseudomonadota</taxon>
        <taxon>Betaproteobacteria</taxon>
        <taxon>Nitrosomonadales</taxon>
        <taxon>Methylophilaceae</taxon>
        <taxon>Methylophilus</taxon>
    </lineage>
</organism>
<evidence type="ECO:0000256" key="10">
    <source>
        <dbReference type="ARBA" id="ARBA00022840"/>
    </source>
</evidence>
<gene>
    <name evidence="18" type="primary">fliI</name>
    <name evidence="18" type="ORF">FIU01_07210</name>
</gene>
<evidence type="ECO:0000256" key="1">
    <source>
        <dbReference type="ARBA" id="ARBA00004496"/>
    </source>
</evidence>
<keyword evidence="11" id="KW-0653">Protein transport</keyword>
<dbReference type="RefSeq" id="WP_140003664.1">
    <property type="nucleotide sequence ID" value="NZ_CP040946.1"/>
</dbReference>
<keyword evidence="6" id="KW-0963">Cytoplasm</keyword>
<evidence type="ECO:0000256" key="14">
    <source>
        <dbReference type="ARBA" id="ARBA00023225"/>
    </source>
</evidence>
<keyword evidence="13" id="KW-0406">Ion transport</keyword>
<sequence>MTEPNIALETSPALVDEADLGYADLGNASDTASHPDAAVIAAALPSTGPDSQSATTASNNVHLQRWQSYLKDCRELVHLVEPLEVAGRIVKVTGLIMVATGIKMPIGGACYIPLQDGGRVEAEVVGFDGENLLLMPQSAVDGVVPGAKVFSMDIMETLPKPQFGRPPRRRAQDRARHFPVGDCLLGRVVDAAGNPLDNLGPISTDETAPLAGRVINPLMRAPIEDTLDVGVRAINAMLTVGRGQRLGLFAGSGVGKSVLLGMMARYTTADVIVVGLIGERGREVQEFIEQILGPEGLARSVVVAAPADVSALMRLQGANYATAIAERFRQQGKNVLLIMDSLTRYAMAQREIALAIGEPPATKGYPPSVFAKLPALVERTGNGARGEGSITAFYTVLTEGDDQQDPIADSARAILDGHIVLNRTLAESGHYPAIDIEQSISRAMHNITSKEHQQAARLLKQLYSRYLRNQDLIAVGAYQPGSDPMLDIAIKKRDQINAFLQQDVDESAYMQASLQQLAQTVS</sequence>
<keyword evidence="5" id="KW-0813">Transport</keyword>
<dbReference type="GO" id="GO:0005524">
    <property type="term" value="F:ATP binding"/>
    <property type="evidence" value="ECO:0007669"/>
    <property type="project" value="UniProtKB-KW"/>
</dbReference>
<dbReference type="GO" id="GO:0030254">
    <property type="term" value="P:protein secretion by the type III secretion system"/>
    <property type="evidence" value="ECO:0007669"/>
    <property type="project" value="InterPro"/>
</dbReference>
<dbReference type="Pfam" id="PF00006">
    <property type="entry name" value="ATP-synt_ab"/>
    <property type="match status" value="1"/>
</dbReference>
<dbReference type="CDD" id="cd18114">
    <property type="entry name" value="ATP-synt_flagellum-secretory_path_III_C"/>
    <property type="match status" value="1"/>
</dbReference>
<evidence type="ECO:0000259" key="17">
    <source>
        <dbReference type="SMART" id="SM00382"/>
    </source>
</evidence>
<dbReference type="Pfam" id="PF18269">
    <property type="entry name" value="T3SS_ATPase_C"/>
    <property type="match status" value="1"/>
</dbReference>
<dbReference type="SMART" id="SM00382">
    <property type="entry name" value="AAA"/>
    <property type="match status" value="1"/>
</dbReference>
<dbReference type="CDD" id="cd01136">
    <property type="entry name" value="ATPase_flagellum-secretory_path_III"/>
    <property type="match status" value="1"/>
</dbReference>
<dbReference type="InterPro" id="IPR050053">
    <property type="entry name" value="ATPase_alpha/beta_chains"/>
</dbReference>
<dbReference type="GO" id="GO:0030257">
    <property type="term" value="C:type III protein secretion system complex"/>
    <property type="evidence" value="ECO:0007669"/>
    <property type="project" value="InterPro"/>
</dbReference>
<evidence type="ECO:0000256" key="2">
    <source>
        <dbReference type="ARBA" id="ARBA00008936"/>
    </source>
</evidence>
<comment type="subcellular location">
    <subcellularLocation>
        <location evidence="1">Cytoplasm</location>
    </subcellularLocation>
</comment>
<dbReference type="InterPro" id="IPR003593">
    <property type="entry name" value="AAA+_ATPase"/>
</dbReference>
<evidence type="ECO:0000313" key="18">
    <source>
        <dbReference type="EMBL" id="QDC44333.1"/>
    </source>
</evidence>
<evidence type="ECO:0000256" key="9">
    <source>
        <dbReference type="ARBA" id="ARBA00022795"/>
    </source>
</evidence>
<dbReference type="InterPro" id="IPR040627">
    <property type="entry name" value="T3SS_ATPase_C"/>
</dbReference>
<dbReference type="PANTHER" id="PTHR15184">
    <property type="entry name" value="ATP SYNTHASE"/>
    <property type="match status" value="1"/>
</dbReference>
<evidence type="ECO:0000256" key="8">
    <source>
        <dbReference type="ARBA" id="ARBA00022781"/>
    </source>
</evidence>
<dbReference type="InterPro" id="IPR027417">
    <property type="entry name" value="P-loop_NTPase"/>
</dbReference>
<dbReference type="NCBIfam" id="TIGR01026">
    <property type="entry name" value="fliI_yscN"/>
    <property type="match status" value="1"/>
</dbReference>
<dbReference type="PANTHER" id="PTHR15184:SF81">
    <property type="entry name" value="FLAGELLUM-SPECIFIC ATP SYNTHASE"/>
    <property type="match status" value="1"/>
</dbReference>
<dbReference type="GO" id="GO:0044780">
    <property type="term" value="P:bacterial-type flagellum assembly"/>
    <property type="evidence" value="ECO:0007669"/>
    <property type="project" value="InterPro"/>
</dbReference>
<comment type="similarity">
    <text evidence="2">Belongs to the ATPase alpha/beta chains family.</text>
</comment>
<dbReference type="InterPro" id="IPR020005">
    <property type="entry name" value="FliI_clade1"/>
</dbReference>
<dbReference type="GO" id="GO:0016887">
    <property type="term" value="F:ATP hydrolysis activity"/>
    <property type="evidence" value="ECO:0007669"/>
    <property type="project" value="InterPro"/>
</dbReference>
<comment type="catalytic activity">
    <reaction evidence="16">
        <text>ATP + H2O + cellular proteinSide 1 = ADP + phosphate + cellular proteinSide 2.</text>
        <dbReference type="EC" id="7.4.2.8"/>
    </reaction>
</comment>
<dbReference type="Proteomes" id="UP000311008">
    <property type="component" value="Chromosome"/>
</dbReference>
<dbReference type="GO" id="GO:0071973">
    <property type="term" value="P:bacterial-type flagellum-dependent cell motility"/>
    <property type="evidence" value="ECO:0007669"/>
    <property type="project" value="InterPro"/>
</dbReference>
<keyword evidence="12" id="KW-1278">Translocase</keyword>
<keyword evidence="10" id="KW-0067">ATP-binding</keyword>
<evidence type="ECO:0000256" key="5">
    <source>
        <dbReference type="ARBA" id="ARBA00022448"/>
    </source>
</evidence>
<keyword evidence="18" id="KW-0969">Cilium</keyword>
<dbReference type="EMBL" id="CP040946">
    <property type="protein sequence ID" value="QDC44333.1"/>
    <property type="molecule type" value="Genomic_DNA"/>
</dbReference>
<dbReference type="FunFam" id="3.40.50.12240:FF:000002">
    <property type="entry name" value="Flagellum-specific ATP synthase FliI"/>
    <property type="match status" value="1"/>
</dbReference>
<accession>A0A5B8CST3</accession>
<dbReference type="GO" id="GO:0005737">
    <property type="term" value="C:cytoplasm"/>
    <property type="evidence" value="ECO:0007669"/>
    <property type="project" value="UniProtKB-SubCell"/>
</dbReference>
<dbReference type="Gene3D" id="3.40.50.12240">
    <property type="match status" value="1"/>
</dbReference>
<keyword evidence="18" id="KW-0966">Cell projection</keyword>
<evidence type="ECO:0000256" key="3">
    <source>
        <dbReference type="ARBA" id="ARBA00012473"/>
    </source>
</evidence>
<dbReference type="CDD" id="cd18117">
    <property type="entry name" value="ATP-synt_flagellum-secretory_path_III_N"/>
    <property type="match status" value="1"/>
</dbReference>
<keyword evidence="14" id="KW-1006">Bacterial flagellum protein export</keyword>
<dbReference type="AlphaFoldDB" id="A0A5B8CST3"/>
<name>A0A5B8CST3_9PROT</name>
<keyword evidence="18" id="KW-0282">Flagellum</keyword>
<evidence type="ECO:0000256" key="13">
    <source>
        <dbReference type="ARBA" id="ARBA00023065"/>
    </source>
</evidence>
<reference evidence="19" key="1">
    <citation type="journal article" date="2019" name="ISME J.">
        <title>Evolution in action: habitat transition from sediment to the pelagial leads to genome streamlining in Methylophilaceae.</title>
        <authorList>
            <person name="Salcher M."/>
            <person name="Schaefle D."/>
            <person name="Kaspar M."/>
            <person name="Neuenschwander S.M."/>
            <person name="Ghai R."/>
        </authorList>
    </citation>
    <scope>NUCLEOTIDE SEQUENCE [LARGE SCALE GENOMIC DNA]</scope>
    <source>
        <strain evidence="19">MMS-M-51</strain>
    </source>
</reference>
<evidence type="ECO:0000313" key="19">
    <source>
        <dbReference type="Proteomes" id="UP000311008"/>
    </source>
</evidence>
<protein>
    <recommendedName>
        <fullName evidence="4">Flagellum-specific ATP synthase</fullName>
        <ecNumber evidence="3">7.1.2.2</ecNumber>
    </recommendedName>
</protein>
<keyword evidence="8" id="KW-0375">Hydrogen ion transport</keyword>
<evidence type="ECO:0000256" key="4">
    <source>
        <dbReference type="ARBA" id="ARBA00020580"/>
    </source>
</evidence>
<evidence type="ECO:0000256" key="11">
    <source>
        <dbReference type="ARBA" id="ARBA00022927"/>
    </source>
</evidence>
<evidence type="ECO:0000256" key="6">
    <source>
        <dbReference type="ARBA" id="ARBA00022490"/>
    </source>
</evidence>
<dbReference type="NCBIfam" id="TIGR03496">
    <property type="entry name" value="FliI_clade1"/>
    <property type="match status" value="1"/>
</dbReference>
<evidence type="ECO:0000256" key="16">
    <source>
        <dbReference type="ARBA" id="ARBA00034006"/>
    </source>
</evidence>
<dbReference type="InterPro" id="IPR020003">
    <property type="entry name" value="ATPase_a/bsu_AS"/>
</dbReference>
<dbReference type="PROSITE" id="PS00152">
    <property type="entry name" value="ATPASE_ALPHA_BETA"/>
    <property type="match status" value="1"/>
</dbReference>
<dbReference type="EC" id="7.1.2.2" evidence="3"/>
<feature type="domain" description="AAA+ ATPase" evidence="17">
    <location>
        <begin position="242"/>
        <end position="425"/>
    </location>
</feature>
<keyword evidence="9" id="KW-1005">Bacterial flagellum biogenesis</keyword>
<evidence type="ECO:0000256" key="7">
    <source>
        <dbReference type="ARBA" id="ARBA00022741"/>
    </source>
</evidence>
<dbReference type="InterPro" id="IPR005714">
    <property type="entry name" value="ATPase_T3SS_FliI/YscN"/>
</dbReference>
<proteinExistence type="inferred from homology"/>
<dbReference type="GO" id="GO:0046933">
    <property type="term" value="F:proton-transporting ATP synthase activity, rotational mechanism"/>
    <property type="evidence" value="ECO:0007669"/>
    <property type="project" value="TreeGrafter"/>
</dbReference>